<evidence type="ECO:0000256" key="4">
    <source>
        <dbReference type="RuleBase" id="RU003814"/>
    </source>
</evidence>
<dbReference type="Pfam" id="PF01008">
    <property type="entry name" value="IF-2B"/>
    <property type="match status" value="1"/>
</dbReference>
<dbReference type="AlphaFoldDB" id="A0A915E4L0"/>
<dbReference type="InterPro" id="IPR042529">
    <property type="entry name" value="IF_2B-like_C"/>
</dbReference>
<dbReference type="NCBIfam" id="NF004326">
    <property type="entry name" value="PRK05720.1"/>
    <property type="match status" value="1"/>
</dbReference>
<dbReference type="InterPro" id="IPR000649">
    <property type="entry name" value="IF-2B-related"/>
</dbReference>
<dbReference type="GO" id="GO:0046523">
    <property type="term" value="F:S-methyl-5-thioribose-1-phosphate isomerase activity"/>
    <property type="evidence" value="ECO:0007669"/>
    <property type="project" value="TreeGrafter"/>
</dbReference>
<reference evidence="6" key="1">
    <citation type="submission" date="2022-11" db="UniProtKB">
        <authorList>
            <consortium name="WormBaseParasite"/>
        </authorList>
    </citation>
    <scope>IDENTIFICATION</scope>
</reference>
<dbReference type="FunFam" id="3.40.50.10470:FF:000006">
    <property type="entry name" value="Methylthioribose-1-phosphate isomerase"/>
    <property type="match status" value="1"/>
</dbReference>
<dbReference type="WBParaSite" id="jg26648">
    <property type="protein sequence ID" value="jg26648"/>
    <property type="gene ID" value="jg26648"/>
</dbReference>
<evidence type="ECO:0000313" key="5">
    <source>
        <dbReference type="Proteomes" id="UP000887574"/>
    </source>
</evidence>
<dbReference type="NCBIfam" id="TIGR00524">
    <property type="entry name" value="eIF-2B_rel"/>
    <property type="match status" value="1"/>
</dbReference>
<organism evidence="5 6">
    <name type="scientific">Ditylenchus dipsaci</name>
    <dbReference type="NCBI Taxonomy" id="166011"/>
    <lineage>
        <taxon>Eukaryota</taxon>
        <taxon>Metazoa</taxon>
        <taxon>Ecdysozoa</taxon>
        <taxon>Nematoda</taxon>
        <taxon>Chromadorea</taxon>
        <taxon>Rhabditida</taxon>
        <taxon>Tylenchina</taxon>
        <taxon>Tylenchomorpha</taxon>
        <taxon>Sphaerularioidea</taxon>
        <taxon>Anguinidae</taxon>
        <taxon>Anguininae</taxon>
        <taxon>Ditylenchus</taxon>
    </lineage>
</organism>
<dbReference type="InterPro" id="IPR005251">
    <property type="entry name" value="IF-M1Pi"/>
</dbReference>
<dbReference type="InterPro" id="IPR011559">
    <property type="entry name" value="Initiation_fac_2B_a/b/d"/>
</dbReference>
<dbReference type="Gene3D" id="1.20.120.420">
    <property type="entry name" value="translation initiation factor eif-2b, domain 1"/>
    <property type="match status" value="1"/>
</dbReference>
<evidence type="ECO:0000256" key="3">
    <source>
        <dbReference type="ARBA" id="ARBA00023235"/>
    </source>
</evidence>
<sequence>MHLFYNASIAKKIANRQSWRGEEYRKEHHAMVKCVHGTGWDTPFGELFFKRKFTETNDGAVRLVLNFDENNSEHWRCITDDKLELISHLFDREKFTLKVLDQLLLPHSTQYIDVESVEDGYDVIKKMQVRGAPLIATVGMLALLVDLRHRIHNLHVLSVAEFLEFVKEKCDLLVSARPTAVNLANIVGEFKQFLAQMLDEYGTATGLNNNSAEEEVSDERKQRVQTVRQKIENFVLDWQARERAENNLLIRNSISALHSSIDPQKKLVVLTICNTGSLATSSFGTALGVIVHLYKLGRLQAALALETRPYNQGSRLTAYELGAYRVPFLLLADSMAAYAMKTYKVDAVLVGADQVALNGDTANKVGTYMLAVLASYHKIPFYVVTPTSSINPKISSGVDILVEERPACELIKFNGVLTAPADCTVWNPAFDVTPASLITAILTEKGNFAPEDLNKVFQ</sequence>
<dbReference type="InterPro" id="IPR037171">
    <property type="entry name" value="NagB/RpiA_transferase-like"/>
</dbReference>
<dbReference type="GO" id="GO:0019509">
    <property type="term" value="P:L-methionine salvage from methylthioadenosine"/>
    <property type="evidence" value="ECO:0007669"/>
    <property type="project" value="TreeGrafter"/>
</dbReference>
<protein>
    <submittedName>
        <fullName evidence="6">S-methyl-5-thioribose-1-phosphate isomerase</fullName>
    </submittedName>
</protein>
<keyword evidence="3" id="KW-0413">Isomerase</keyword>
<evidence type="ECO:0000256" key="1">
    <source>
        <dbReference type="ARBA" id="ARBA00007251"/>
    </source>
</evidence>
<dbReference type="SUPFAM" id="SSF100950">
    <property type="entry name" value="NagB/RpiA/CoA transferase-like"/>
    <property type="match status" value="1"/>
</dbReference>
<name>A0A915E4L0_9BILA</name>
<dbReference type="InterPro" id="IPR027363">
    <property type="entry name" value="M1Pi_N"/>
</dbReference>
<evidence type="ECO:0000256" key="2">
    <source>
        <dbReference type="ARBA" id="ARBA00022605"/>
    </source>
</evidence>
<comment type="similarity">
    <text evidence="1 4">Belongs to the eIF-2B alpha/beta/delta subunits family.</text>
</comment>
<proteinExistence type="inferred from homology"/>
<dbReference type="PANTHER" id="PTHR43475">
    <property type="entry name" value="METHYLTHIORIBOSE-1-PHOSPHATE ISOMERASE"/>
    <property type="match status" value="1"/>
</dbReference>
<dbReference type="Proteomes" id="UP000887574">
    <property type="component" value="Unplaced"/>
</dbReference>
<keyword evidence="5" id="KW-1185">Reference proteome</keyword>
<accession>A0A915E4L0</accession>
<dbReference type="PANTHER" id="PTHR43475:SF1">
    <property type="entry name" value="METHYLTHIORIBOSE-1-PHOSPHATE ISOMERASE"/>
    <property type="match status" value="1"/>
</dbReference>
<evidence type="ECO:0000313" key="6">
    <source>
        <dbReference type="WBParaSite" id="jg26648"/>
    </source>
</evidence>
<dbReference type="NCBIfam" id="TIGR00512">
    <property type="entry name" value="salvage_mtnA"/>
    <property type="match status" value="1"/>
</dbReference>
<keyword evidence="2" id="KW-0028">Amino-acid biosynthesis</keyword>
<dbReference type="Gene3D" id="3.40.50.10470">
    <property type="entry name" value="Translation initiation factor eif-2b, domain 2"/>
    <property type="match status" value="1"/>
</dbReference>
<dbReference type="FunFam" id="1.20.120.420:FF:000003">
    <property type="entry name" value="Methylthioribose-1-phosphate isomerase"/>
    <property type="match status" value="1"/>
</dbReference>